<evidence type="ECO:0000313" key="1">
    <source>
        <dbReference type="EMBL" id="GAA1706641.1"/>
    </source>
</evidence>
<protein>
    <submittedName>
        <fullName evidence="1">Uncharacterized protein</fullName>
    </submittedName>
</protein>
<proteinExistence type="predicted"/>
<organism evidence="1 2">
    <name type="scientific">Fodinicola feengrottensis</name>
    <dbReference type="NCBI Taxonomy" id="435914"/>
    <lineage>
        <taxon>Bacteria</taxon>
        <taxon>Bacillati</taxon>
        <taxon>Actinomycetota</taxon>
        <taxon>Actinomycetes</taxon>
        <taxon>Mycobacteriales</taxon>
        <taxon>Fodinicola</taxon>
    </lineage>
</organism>
<comment type="caution">
    <text evidence="1">The sequence shown here is derived from an EMBL/GenBank/DDBJ whole genome shotgun (WGS) entry which is preliminary data.</text>
</comment>
<dbReference type="EMBL" id="BAAANY010000031">
    <property type="protein sequence ID" value="GAA1706641.1"/>
    <property type="molecule type" value="Genomic_DNA"/>
</dbReference>
<dbReference type="Gene3D" id="3.40.50.300">
    <property type="entry name" value="P-loop containing nucleotide triphosphate hydrolases"/>
    <property type="match status" value="1"/>
</dbReference>
<sequence length="254" mass="28327">MRETLMAGTFDQRGQLVIGDGRIISCFGKKRSGKSIMGTLLFRSYPGDRIVIDVAGDDGPMGPDVVDLKGTVVDLPRRWPESKRKDKERMTLRYVPDPGSPTRLEDVDAVVALALSHGDCALLIHEVNYVAPSGRVPAHMSRLLHQNRHRNVTAILCDPRPITVDALVLAQSDVVYVFEMNVVQDRERIAQTIGWNTKDFAEGVTDLGPHEYLRYDANQPKPASDDDPDYRLVHFPALPEDVAKQTYDWAHGGK</sequence>
<reference evidence="2" key="1">
    <citation type="journal article" date="2019" name="Int. J. Syst. Evol. Microbiol.">
        <title>The Global Catalogue of Microorganisms (GCM) 10K type strain sequencing project: providing services to taxonomists for standard genome sequencing and annotation.</title>
        <authorList>
            <consortium name="The Broad Institute Genomics Platform"/>
            <consortium name="The Broad Institute Genome Sequencing Center for Infectious Disease"/>
            <person name="Wu L."/>
            <person name="Ma J."/>
        </authorList>
    </citation>
    <scope>NUCLEOTIDE SEQUENCE [LARGE SCALE GENOMIC DNA]</scope>
    <source>
        <strain evidence="2">JCM 14718</strain>
    </source>
</reference>
<keyword evidence="2" id="KW-1185">Reference proteome</keyword>
<accession>A0ABP4UNV6</accession>
<dbReference type="InterPro" id="IPR027417">
    <property type="entry name" value="P-loop_NTPase"/>
</dbReference>
<evidence type="ECO:0000313" key="2">
    <source>
        <dbReference type="Proteomes" id="UP001500618"/>
    </source>
</evidence>
<gene>
    <name evidence="1" type="ORF">GCM10009765_65120</name>
</gene>
<dbReference type="Proteomes" id="UP001500618">
    <property type="component" value="Unassembled WGS sequence"/>
</dbReference>
<name>A0ABP4UNV6_9ACTN</name>